<name>A0A0M0BPP1_9ARCH</name>
<evidence type="ECO:0000313" key="2">
    <source>
        <dbReference type="Proteomes" id="UP000037210"/>
    </source>
</evidence>
<evidence type="ECO:0000313" key="1">
    <source>
        <dbReference type="EMBL" id="KON30414.1"/>
    </source>
</evidence>
<gene>
    <name evidence="1" type="ORF">AC482_03900</name>
</gene>
<proteinExistence type="predicted"/>
<reference evidence="1 2" key="1">
    <citation type="submission" date="2015-06" db="EMBL/GenBank/DDBJ databases">
        <title>New insights into the roles of widespread benthic archaea in carbon and nitrogen cycling.</title>
        <authorList>
            <person name="Lazar C.S."/>
            <person name="Baker B.J."/>
            <person name="Seitz K.W."/>
            <person name="Hyde A.S."/>
            <person name="Dick G.J."/>
            <person name="Hinrichs K.-U."/>
            <person name="Teske A.P."/>
        </authorList>
    </citation>
    <scope>NUCLEOTIDE SEQUENCE [LARGE SCALE GENOMIC DNA]</scope>
    <source>
        <strain evidence="1">DG-45</strain>
    </source>
</reference>
<dbReference type="Proteomes" id="UP000037210">
    <property type="component" value="Unassembled WGS sequence"/>
</dbReference>
<dbReference type="EMBL" id="LFWZ01000032">
    <property type="protein sequence ID" value="KON30414.1"/>
    <property type="molecule type" value="Genomic_DNA"/>
</dbReference>
<protein>
    <submittedName>
        <fullName evidence="1">Uncharacterized protein</fullName>
    </submittedName>
</protein>
<dbReference type="AlphaFoldDB" id="A0A0M0BPP1"/>
<accession>A0A0M0BPP1</accession>
<organism evidence="1 2">
    <name type="scientific">miscellaneous Crenarchaeota group-15 archaeon DG-45</name>
    <dbReference type="NCBI Taxonomy" id="1685127"/>
    <lineage>
        <taxon>Archaea</taxon>
        <taxon>Candidatus Bathyarchaeota</taxon>
        <taxon>MCG-15</taxon>
    </lineage>
</organism>
<comment type="caution">
    <text evidence="1">The sequence shown here is derived from an EMBL/GenBank/DDBJ whole genome shotgun (WGS) entry which is preliminary data.</text>
</comment>
<sequence>MRSMKKAGKAERNEIEAEIHLTAIIEAKMVQIFGITATKFLFDYLESEHQLMKEDIPMKPEIFSRGLEEILESGAKMLEKNILKGLYLKLGLNYVEKEKYKFADYIKEAKALSKFLLRAKV</sequence>